<name>A0A1B7XAK5_9BACT</name>
<protein>
    <recommendedName>
        <fullName evidence="3">Capsule polysaccharide biosynthesis protein</fullName>
    </recommendedName>
</protein>
<dbReference type="AlphaFoldDB" id="A0A1B7XAK5"/>
<accession>A0A1B7XAK5</accession>
<dbReference type="EMBL" id="JXMS01000025">
    <property type="protein sequence ID" value="OBQ46398.1"/>
    <property type="molecule type" value="Genomic_DNA"/>
</dbReference>
<dbReference type="PATRIC" id="fig|1560234.3.peg.1666"/>
<dbReference type="Proteomes" id="UP000091979">
    <property type="component" value="Unassembled WGS sequence"/>
</dbReference>
<dbReference type="RefSeq" id="WP_157471294.1">
    <property type="nucleotide sequence ID" value="NZ_JXMS01000025.1"/>
</dbReference>
<gene>
    <name evidence="1" type="ORF">SP90_12785</name>
</gene>
<comment type="caution">
    <text evidence="1">The sequence shown here is derived from an EMBL/GenBank/DDBJ whole genome shotgun (WGS) entry which is preliminary data.</text>
</comment>
<keyword evidence="2" id="KW-1185">Reference proteome</keyword>
<reference evidence="1 2" key="1">
    <citation type="submission" date="2015-01" db="EMBL/GenBank/DDBJ databases">
        <title>Desulfovibrio sp. JC271 draft genome sequence.</title>
        <authorList>
            <person name="Shivani Y."/>
            <person name="Subhash Y."/>
            <person name="Sasikala C."/>
            <person name="Ramana C.V."/>
        </authorList>
    </citation>
    <scope>NUCLEOTIDE SEQUENCE [LARGE SCALE GENOMIC DNA]</scope>
    <source>
        <strain evidence="1 2">JC271</strain>
    </source>
</reference>
<organism evidence="1 2">
    <name type="scientific">Halodesulfovibrio spirochaetisodalis</name>
    <dbReference type="NCBI Taxonomy" id="1560234"/>
    <lineage>
        <taxon>Bacteria</taxon>
        <taxon>Pseudomonadati</taxon>
        <taxon>Thermodesulfobacteriota</taxon>
        <taxon>Desulfovibrionia</taxon>
        <taxon>Desulfovibrionales</taxon>
        <taxon>Desulfovibrionaceae</taxon>
        <taxon>Halodesulfovibrio</taxon>
    </lineage>
</organism>
<sequence>MSEKKTILILAYHQEIVRFFSDESRYKIVAVAACDFNYDKFKEHLPASASLFRVEDVIYNRDFEFFSQTLVKEFRETQRKVSYFLERLSARNWESDDLYYAALAFWNKFFATTKIDLVLNCHPEFGSPICSIPYAFAARANIPVYSIYTSSYTVYSLLDVAKNELIPLGNVACSKKTLLENSFFQSSSVTDSPWIKKLVKRCIGMVNYEMLVGLVRRISYRTQFGVRIPLYKYYLGYLYSFYLPKAYNRIASEPDLSEKYVFYALHLEPEAATGVRVAVNNQLVHIRMLAKSLPTGWKLYVKEHPTQFRLNREGFTYFLCSTRHFKSTGFYKELADIPNVELVSMSYNSKDLIENSQATASITGTVLLETTMAKKPVFAFEKEVSLFKDGPTCFSITSFGDLQTSFAKLESTSFSESDYEKTIDSAVSFCLPRTYSMDDVMKLLSEKDSRLNWF</sequence>
<proteinExistence type="predicted"/>
<evidence type="ECO:0008006" key="3">
    <source>
        <dbReference type="Google" id="ProtNLM"/>
    </source>
</evidence>
<evidence type="ECO:0000313" key="2">
    <source>
        <dbReference type="Proteomes" id="UP000091979"/>
    </source>
</evidence>
<dbReference type="OrthoDB" id="5449359at2"/>
<dbReference type="STRING" id="1560234.SP90_12785"/>
<evidence type="ECO:0000313" key="1">
    <source>
        <dbReference type="EMBL" id="OBQ46398.1"/>
    </source>
</evidence>